<feature type="region of interest" description="Disordered" evidence="1">
    <location>
        <begin position="1"/>
        <end position="37"/>
    </location>
</feature>
<evidence type="ECO:0000313" key="3">
    <source>
        <dbReference type="Proteomes" id="UP001454036"/>
    </source>
</evidence>
<dbReference type="EMBL" id="BAABME010025487">
    <property type="protein sequence ID" value="GAA0172224.1"/>
    <property type="molecule type" value="Genomic_DNA"/>
</dbReference>
<accession>A0AAV3R8P1</accession>
<reference evidence="2 3" key="1">
    <citation type="submission" date="2024-01" db="EMBL/GenBank/DDBJ databases">
        <title>The complete chloroplast genome sequence of Lithospermum erythrorhizon: insights into the phylogenetic relationship among Boraginaceae species and the maternal lineages of purple gromwells.</title>
        <authorList>
            <person name="Okada T."/>
            <person name="Watanabe K."/>
        </authorList>
    </citation>
    <scope>NUCLEOTIDE SEQUENCE [LARGE SCALE GENOMIC DNA]</scope>
</reference>
<dbReference type="AlphaFoldDB" id="A0AAV3R8P1"/>
<comment type="caution">
    <text evidence="2">The sequence shown here is derived from an EMBL/GenBank/DDBJ whole genome shotgun (WGS) entry which is preliminary data.</text>
</comment>
<evidence type="ECO:0000256" key="1">
    <source>
        <dbReference type="SAM" id="MobiDB-lite"/>
    </source>
</evidence>
<feature type="compositionally biased region" description="Basic and acidic residues" evidence="1">
    <location>
        <begin position="76"/>
        <end position="85"/>
    </location>
</feature>
<sequence>MPHKVNFKSVTSGKDPLARFSKRKGNSARDSSSEVTADELRDKYEDLQGVRDVLLEFKSDLSLQYDMDTTALKASLEESKQRDEYVVPLTDREEEEENDGGDANQSDDVLGEDEDQS</sequence>
<proteinExistence type="predicted"/>
<organism evidence="2 3">
    <name type="scientific">Lithospermum erythrorhizon</name>
    <name type="common">Purple gromwell</name>
    <name type="synonym">Lithospermum officinale var. erythrorhizon</name>
    <dbReference type="NCBI Taxonomy" id="34254"/>
    <lineage>
        <taxon>Eukaryota</taxon>
        <taxon>Viridiplantae</taxon>
        <taxon>Streptophyta</taxon>
        <taxon>Embryophyta</taxon>
        <taxon>Tracheophyta</taxon>
        <taxon>Spermatophyta</taxon>
        <taxon>Magnoliopsida</taxon>
        <taxon>eudicotyledons</taxon>
        <taxon>Gunneridae</taxon>
        <taxon>Pentapetalae</taxon>
        <taxon>asterids</taxon>
        <taxon>lamiids</taxon>
        <taxon>Boraginales</taxon>
        <taxon>Boraginaceae</taxon>
        <taxon>Boraginoideae</taxon>
        <taxon>Lithospermeae</taxon>
        <taxon>Lithospermum</taxon>
    </lineage>
</organism>
<feature type="region of interest" description="Disordered" evidence="1">
    <location>
        <begin position="76"/>
        <end position="117"/>
    </location>
</feature>
<gene>
    <name evidence="2" type="ORF">LIER_41305</name>
</gene>
<evidence type="ECO:0000313" key="2">
    <source>
        <dbReference type="EMBL" id="GAA0172224.1"/>
    </source>
</evidence>
<keyword evidence="3" id="KW-1185">Reference proteome</keyword>
<protein>
    <submittedName>
        <fullName evidence="2">Uncharacterized protein</fullName>
    </submittedName>
</protein>
<dbReference type="Proteomes" id="UP001454036">
    <property type="component" value="Unassembled WGS sequence"/>
</dbReference>
<name>A0AAV3R8P1_LITER</name>